<dbReference type="Proteomes" id="UP001372338">
    <property type="component" value="Unassembled WGS sequence"/>
</dbReference>
<name>A0AAN9FMM7_CROPI</name>
<protein>
    <submittedName>
        <fullName evidence="1">Uncharacterized protein</fullName>
    </submittedName>
</protein>
<evidence type="ECO:0000313" key="1">
    <source>
        <dbReference type="EMBL" id="KAK7274773.1"/>
    </source>
</evidence>
<dbReference type="AlphaFoldDB" id="A0AAN9FMM7"/>
<comment type="caution">
    <text evidence="1">The sequence shown here is derived from an EMBL/GenBank/DDBJ whole genome shotgun (WGS) entry which is preliminary data.</text>
</comment>
<proteinExistence type="predicted"/>
<organism evidence="1 2">
    <name type="scientific">Crotalaria pallida</name>
    <name type="common">Smooth rattlebox</name>
    <name type="synonym">Crotalaria striata</name>
    <dbReference type="NCBI Taxonomy" id="3830"/>
    <lineage>
        <taxon>Eukaryota</taxon>
        <taxon>Viridiplantae</taxon>
        <taxon>Streptophyta</taxon>
        <taxon>Embryophyta</taxon>
        <taxon>Tracheophyta</taxon>
        <taxon>Spermatophyta</taxon>
        <taxon>Magnoliopsida</taxon>
        <taxon>eudicotyledons</taxon>
        <taxon>Gunneridae</taxon>
        <taxon>Pentapetalae</taxon>
        <taxon>rosids</taxon>
        <taxon>fabids</taxon>
        <taxon>Fabales</taxon>
        <taxon>Fabaceae</taxon>
        <taxon>Papilionoideae</taxon>
        <taxon>50 kb inversion clade</taxon>
        <taxon>genistoids sensu lato</taxon>
        <taxon>core genistoids</taxon>
        <taxon>Crotalarieae</taxon>
        <taxon>Crotalaria</taxon>
    </lineage>
</organism>
<accession>A0AAN9FMM7</accession>
<dbReference type="EMBL" id="JAYWIO010000003">
    <property type="protein sequence ID" value="KAK7274773.1"/>
    <property type="molecule type" value="Genomic_DNA"/>
</dbReference>
<keyword evidence="2" id="KW-1185">Reference proteome</keyword>
<reference evidence="1 2" key="1">
    <citation type="submission" date="2024-01" db="EMBL/GenBank/DDBJ databases">
        <title>The genomes of 5 underutilized Papilionoideae crops provide insights into root nodulation and disease resistanc.</title>
        <authorList>
            <person name="Yuan L."/>
        </authorList>
    </citation>
    <scope>NUCLEOTIDE SEQUENCE [LARGE SCALE GENOMIC DNA]</scope>
    <source>
        <strain evidence="1">ZHUSHIDOU_FW_LH</strain>
        <tissue evidence="1">Leaf</tissue>
    </source>
</reference>
<sequence length="90" mass="10032">MDSPPHLNPLVLEPRCCLRHPRTPPPWMLARFGRSTAAAGRSSSPSVLSRNDLVFNQKRLKLSDILIQALSYSRFVSDANAPLVGFRGFK</sequence>
<evidence type="ECO:0000313" key="2">
    <source>
        <dbReference type="Proteomes" id="UP001372338"/>
    </source>
</evidence>
<gene>
    <name evidence="1" type="ORF">RIF29_15872</name>
</gene>